<accession>A0A0P9Y0Z1</accession>
<evidence type="ECO:0000313" key="2">
    <source>
        <dbReference type="Proteomes" id="UP000050420"/>
    </source>
</evidence>
<sequence>MQVSFAMPKQLIYMNRWRYDIASSKSSLRSSMTAIS</sequence>
<comment type="caution">
    <text evidence="1">The sequence shown here is derived from an EMBL/GenBank/DDBJ whole genome shotgun (WGS) entry which is preliminary data.</text>
</comment>
<gene>
    <name evidence="1" type="ORF">ALO63_04637</name>
</gene>
<organism evidence="1 2">
    <name type="scientific">Pseudomonas amygdali pv. mori</name>
    <dbReference type="NCBI Taxonomy" id="34065"/>
    <lineage>
        <taxon>Bacteria</taxon>
        <taxon>Pseudomonadati</taxon>
        <taxon>Pseudomonadota</taxon>
        <taxon>Gammaproteobacteria</taxon>
        <taxon>Pseudomonadales</taxon>
        <taxon>Pseudomonadaceae</taxon>
        <taxon>Pseudomonas</taxon>
        <taxon>Pseudomonas amygdali</taxon>
    </lineage>
</organism>
<evidence type="ECO:0000313" key="1">
    <source>
        <dbReference type="EMBL" id="KPY01021.1"/>
    </source>
</evidence>
<reference evidence="1 2" key="1">
    <citation type="submission" date="2015-09" db="EMBL/GenBank/DDBJ databases">
        <title>Genome announcement of multiple Pseudomonas syringae strains.</title>
        <authorList>
            <person name="Thakur S."/>
            <person name="Wang P.W."/>
            <person name="Gong Y."/>
            <person name="Weir B.S."/>
            <person name="Guttman D.S."/>
        </authorList>
    </citation>
    <scope>NUCLEOTIDE SEQUENCE [LARGE SCALE GENOMIC DNA]</scope>
    <source>
        <strain evidence="1 2">ICMP4331</strain>
    </source>
</reference>
<dbReference type="AlphaFoldDB" id="A0A0P9Y0Z1"/>
<name>A0A0P9Y0Z1_PSEA0</name>
<dbReference type="PATRIC" id="fig|34065.5.peg.1288"/>
<dbReference type="Proteomes" id="UP000050420">
    <property type="component" value="Unassembled WGS sequence"/>
</dbReference>
<protein>
    <submittedName>
        <fullName evidence="1">Uncharacterized protein</fullName>
    </submittedName>
</protein>
<dbReference type="EMBL" id="LJQU01000098">
    <property type="protein sequence ID" value="KPY01021.1"/>
    <property type="molecule type" value="Genomic_DNA"/>
</dbReference>
<proteinExistence type="predicted"/>